<keyword evidence="12" id="KW-0902">Two-component regulatory system</keyword>
<dbReference type="Gene3D" id="1.10.287.130">
    <property type="match status" value="1"/>
</dbReference>
<comment type="function">
    <text evidence="14">Putative oxygen sensor; modulates the activity of FixJ, a transcriptional activator of nitrogen fixation fixK gene. FixL probably acts as a kinase that phosphorylates FixJ.</text>
</comment>
<feature type="domain" description="Histidine kinase" evidence="18">
    <location>
        <begin position="544"/>
        <end position="761"/>
    </location>
</feature>
<evidence type="ECO:0000256" key="10">
    <source>
        <dbReference type="ARBA" id="ARBA00022840"/>
    </source>
</evidence>
<dbReference type="PROSITE" id="PS50110">
    <property type="entry name" value="RESPONSE_REGULATORY"/>
    <property type="match status" value="1"/>
</dbReference>
<name>A0A7V1D3J0_9GAMM</name>
<dbReference type="InterPro" id="IPR003661">
    <property type="entry name" value="HisK_dim/P_dom"/>
</dbReference>
<dbReference type="SUPFAM" id="SSF55874">
    <property type="entry name" value="ATPase domain of HSP90 chaperone/DNA topoisomerase II/histidine kinase"/>
    <property type="match status" value="1"/>
</dbReference>
<dbReference type="InterPro" id="IPR035965">
    <property type="entry name" value="PAS-like_dom_sf"/>
</dbReference>
<feature type="transmembrane region" description="Helical" evidence="17">
    <location>
        <begin position="64"/>
        <end position="89"/>
    </location>
</feature>
<dbReference type="SMART" id="SM00448">
    <property type="entry name" value="REC"/>
    <property type="match status" value="1"/>
</dbReference>
<dbReference type="AlphaFoldDB" id="A0A7V1D3J0"/>
<comment type="catalytic activity">
    <reaction evidence="1">
        <text>ATP + protein L-histidine = ADP + protein N-phospho-L-histidine.</text>
        <dbReference type="EC" id="2.7.13.3"/>
    </reaction>
</comment>
<dbReference type="SUPFAM" id="SSF52172">
    <property type="entry name" value="CheY-like"/>
    <property type="match status" value="1"/>
</dbReference>
<evidence type="ECO:0000256" key="14">
    <source>
        <dbReference type="ARBA" id="ARBA00059827"/>
    </source>
</evidence>
<feature type="transmembrane region" description="Helical" evidence="17">
    <location>
        <begin position="155"/>
        <end position="173"/>
    </location>
</feature>
<dbReference type="InterPro" id="IPR036641">
    <property type="entry name" value="HPT_dom_sf"/>
</dbReference>
<dbReference type="Pfam" id="PF00512">
    <property type="entry name" value="HisKA"/>
    <property type="match status" value="1"/>
</dbReference>
<comment type="subcellular location">
    <subcellularLocation>
        <location evidence="2">Cell membrane</location>
        <topology evidence="2">Multi-pass membrane protein</topology>
    </subcellularLocation>
</comment>
<dbReference type="SMART" id="SM00388">
    <property type="entry name" value="HisKA"/>
    <property type="match status" value="1"/>
</dbReference>
<evidence type="ECO:0000259" key="18">
    <source>
        <dbReference type="PROSITE" id="PS50109"/>
    </source>
</evidence>
<organism evidence="23">
    <name type="scientific">Pseudoalteromonas prydzensis</name>
    <dbReference type="NCBI Taxonomy" id="182141"/>
    <lineage>
        <taxon>Bacteria</taxon>
        <taxon>Pseudomonadati</taxon>
        <taxon>Pseudomonadota</taxon>
        <taxon>Gammaproteobacteria</taxon>
        <taxon>Alteromonadales</taxon>
        <taxon>Pseudoalteromonadaceae</taxon>
        <taxon>Pseudoalteromonas</taxon>
    </lineage>
</organism>
<comment type="caution">
    <text evidence="23">The sequence shown here is derived from an EMBL/GenBank/DDBJ whole genome shotgun (WGS) entry which is preliminary data.</text>
</comment>
<dbReference type="Gene3D" id="1.20.120.160">
    <property type="entry name" value="HPT domain"/>
    <property type="match status" value="1"/>
</dbReference>
<feature type="domain" description="PAC" evidence="21">
    <location>
        <begin position="474"/>
        <end position="526"/>
    </location>
</feature>
<dbReference type="InterPro" id="IPR001610">
    <property type="entry name" value="PAC"/>
</dbReference>
<evidence type="ECO:0000256" key="6">
    <source>
        <dbReference type="ARBA" id="ARBA00022679"/>
    </source>
</evidence>
<keyword evidence="5 16" id="KW-0597">Phosphoprotein</keyword>
<keyword evidence="9" id="KW-0418">Kinase</keyword>
<sequence length="1115" mass="123211">MLSVFFITDQDPSLIINGVYDPFLVTLSVLTAIFAAFFAAYMIDLAKETRFKSYQKLANSTASLVLAGGIWSMHFIGMLAFSLCTNISYDPALTLLSFIPAFLACLTAGSLLVKSNSTIVSLVMPSILLGAGIGTMHYSGMAAMQLSPLLRYDPLMFGLSIIVAVVLAFVSLYSRFNIGKHFPSLTAAKTRLLSATILGFAVAGMHYMGMAATRFVATSPLIGNDSDSSELTFVAISVVFATIILTAIVAIINGMVRYRMLLEEKTGNESRLAAILSTAIDGIVTIDHRGHILSFNNAAENIFGWHSTDVKGKNVKMLMADDIAADHDEHLAKAHHIDLGKVIGVNRDVLAKHKDGHLFPIRLGIGEANQPGQDSIFVGFITDLTEQRKLQKNLIEKEQQYRSLMDNMPGVVFRCQVNKNWSMIFVSPSINEVTGYLPSEFINKHIEFGNLICNDDIARINQSIEQAIASKSQYSIEYRLRHRNGKLIWVLEKGSFEFNKQGEAIWIDGVIVDISERREYEDKLKLAKLAAEEAAQAKQSFMANMSHEIRTPMNSIIGFSDLLMDTPLDQEQQKHLITVNSAARSLLRLLNEILDSAKLEKGKLTIEPVHFNLQPLLDSIISTFWLEAKKKDLELTLTIKDAVHGAYYGDPDRLRQVLTNLIGNAVKFTAQGAVNVTVSTTQNNQLFFEVQDTGIGIAKDRLKAIFQPFEQADGTMTRRFGGSGLGTTISKQLVELMGGMINVVSEENKGSCFYFSLPLTAGDETLINYFDGLHTQLPPLRILVVDDIEQNVELLQLLLSRDNHTISTASNGFEALATFEKHDFDVILMDIHMPQCDGITATQKIREIEQQRQLKKTPIIALTASVLQQDKLTAKNAGMNGFANKPVDINQLNQEISQVLGFGLKKAVLIEQSDPTAKHIDFKKGSQLWGSKCKQLTQIKRFLDEQQTLCDALFSGGLNAWSDPQRNLHTLKGLTGNLGLPTMMKLFSALEKAPSAQQQAKLIAQLQVELSAVSVLLREKTLACKPATIEDNSQQTQAISISGFKTLCEQLLQHAENAELNDELLANVKTHAPLNYQGDIDSIIEFFDQFDFDAAQTNLESLISLLNQTAKMEAN</sequence>
<feature type="transmembrane region" description="Helical" evidence="17">
    <location>
        <begin position="120"/>
        <end position="143"/>
    </location>
</feature>
<dbReference type="NCBIfam" id="TIGR00229">
    <property type="entry name" value="sensory_box"/>
    <property type="match status" value="2"/>
</dbReference>
<reference evidence="23" key="1">
    <citation type="journal article" date="2020" name="mSystems">
        <title>Genome- and Community-Level Interaction Insights into Carbon Utilization and Element Cycling Functions of Hydrothermarchaeota in Hydrothermal Sediment.</title>
        <authorList>
            <person name="Zhou Z."/>
            <person name="Liu Y."/>
            <person name="Xu W."/>
            <person name="Pan J."/>
            <person name="Luo Z.H."/>
            <person name="Li M."/>
        </authorList>
    </citation>
    <scope>NUCLEOTIDE SEQUENCE [LARGE SCALE GENOMIC DNA]</scope>
    <source>
        <strain evidence="23">HyVt-346</strain>
    </source>
</reference>
<evidence type="ECO:0000259" key="19">
    <source>
        <dbReference type="PROSITE" id="PS50110"/>
    </source>
</evidence>
<dbReference type="InterPro" id="IPR013767">
    <property type="entry name" value="PAS_fold"/>
</dbReference>
<dbReference type="Pfam" id="PF00072">
    <property type="entry name" value="Response_reg"/>
    <property type="match status" value="1"/>
</dbReference>
<evidence type="ECO:0000256" key="3">
    <source>
        <dbReference type="ARBA" id="ARBA00012438"/>
    </source>
</evidence>
<dbReference type="Pfam" id="PF00989">
    <property type="entry name" value="PAS"/>
    <property type="match status" value="1"/>
</dbReference>
<keyword evidence="13 17" id="KW-0472">Membrane</keyword>
<dbReference type="SMART" id="SM00086">
    <property type="entry name" value="PAC"/>
    <property type="match status" value="2"/>
</dbReference>
<keyword evidence="10" id="KW-0067">ATP-binding</keyword>
<dbReference type="SUPFAM" id="SSF47226">
    <property type="entry name" value="Histidine-containing phosphotransfer domain, HPT domain"/>
    <property type="match status" value="1"/>
</dbReference>
<dbReference type="InterPro" id="IPR004358">
    <property type="entry name" value="Sig_transdc_His_kin-like_C"/>
</dbReference>
<evidence type="ECO:0000259" key="22">
    <source>
        <dbReference type="PROSITE" id="PS50924"/>
    </source>
</evidence>
<evidence type="ECO:0000256" key="11">
    <source>
        <dbReference type="ARBA" id="ARBA00022989"/>
    </source>
</evidence>
<evidence type="ECO:0000256" key="9">
    <source>
        <dbReference type="ARBA" id="ARBA00022777"/>
    </source>
</evidence>
<feature type="transmembrane region" description="Helical" evidence="17">
    <location>
        <begin position="23"/>
        <end position="43"/>
    </location>
</feature>
<dbReference type="GO" id="GO:0006355">
    <property type="term" value="P:regulation of DNA-templated transcription"/>
    <property type="evidence" value="ECO:0007669"/>
    <property type="project" value="InterPro"/>
</dbReference>
<feature type="domain" description="PAS" evidence="20">
    <location>
        <begin position="268"/>
        <end position="322"/>
    </location>
</feature>
<dbReference type="InterPro" id="IPR000700">
    <property type="entry name" value="PAS-assoc_C"/>
</dbReference>
<evidence type="ECO:0000259" key="21">
    <source>
        <dbReference type="PROSITE" id="PS50113"/>
    </source>
</evidence>
<feature type="domain" description="MHYT" evidence="22">
    <location>
        <begin position="20"/>
        <end position="216"/>
    </location>
</feature>
<evidence type="ECO:0000256" key="16">
    <source>
        <dbReference type="PROSITE-ProRule" id="PRU00169"/>
    </source>
</evidence>
<evidence type="ECO:0000256" key="5">
    <source>
        <dbReference type="ARBA" id="ARBA00022553"/>
    </source>
</evidence>
<dbReference type="PANTHER" id="PTHR45339:SF1">
    <property type="entry name" value="HYBRID SIGNAL TRANSDUCTION HISTIDINE KINASE J"/>
    <property type="match status" value="1"/>
</dbReference>
<evidence type="ECO:0000259" key="20">
    <source>
        <dbReference type="PROSITE" id="PS50112"/>
    </source>
</evidence>
<dbReference type="CDD" id="cd16922">
    <property type="entry name" value="HATPase_EvgS-ArcB-TorS-like"/>
    <property type="match status" value="1"/>
</dbReference>
<dbReference type="Gene3D" id="3.30.450.20">
    <property type="entry name" value="PAS domain"/>
    <property type="match status" value="2"/>
</dbReference>
<dbReference type="PROSITE" id="PS50109">
    <property type="entry name" value="HIS_KIN"/>
    <property type="match status" value="1"/>
</dbReference>
<protein>
    <recommendedName>
        <fullName evidence="15">Sensor protein FixL</fullName>
        <ecNumber evidence="3">2.7.13.3</ecNumber>
    </recommendedName>
</protein>
<dbReference type="SMART" id="SM00387">
    <property type="entry name" value="HATPase_c"/>
    <property type="match status" value="1"/>
</dbReference>
<dbReference type="SUPFAM" id="SSF47384">
    <property type="entry name" value="Homodimeric domain of signal transducing histidine kinase"/>
    <property type="match status" value="1"/>
</dbReference>
<evidence type="ECO:0000256" key="17">
    <source>
        <dbReference type="PROSITE-ProRule" id="PRU00244"/>
    </source>
</evidence>
<dbReference type="GO" id="GO:0000155">
    <property type="term" value="F:phosphorelay sensor kinase activity"/>
    <property type="evidence" value="ECO:0007669"/>
    <property type="project" value="InterPro"/>
</dbReference>
<dbReference type="RefSeq" id="WP_304185877.1">
    <property type="nucleotide sequence ID" value="NZ_DRGM01000221.1"/>
</dbReference>
<dbReference type="GO" id="GO:0005524">
    <property type="term" value="F:ATP binding"/>
    <property type="evidence" value="ECO:0007669"/>
    <property type="project" value="UniProtKB-KW"/>
</dbReference>
<dbReference type="InterPro" id="IPR003594">
    <property type="entry name" value="HATPase_dom"/>
</dbReference>
<dbReference type="EMBL" id="DRGM01000221">
    <property type="protein sequence ID" value="HEA19261.1"/>
    <property type="molecule type" value="Genomic_DNA"/>
</dbReference>
<dbReference type="Pfam" id="PF03707">
    <property type="entry name" value="MHYT"/>
    <property type="match status" value="2"/>
</dbReference>
<dbReference type="CDD" id="cd00130">
    <property type="entry name" value="PAS"/>
    <property type="match status" value="2"/>
</dbReference>
<keyword evidence="4" id="KW-1003">Cell membrane</keyword>
<gene>
    <name evidence="23" type="ORF">ENH88_22975</name>
</gene>
<dbReference type="InterPro" id="IPR036890">
    <property type="entry name" value="HATPase_C_sf"/>
</dbReference>
<dbReference type="Pfam" id="PF08447">
    <property type="entry name" value="PAS_3"/>
    <property type="match status" value="1"/>
</dbReference>
<dbReference type="InterPro" id="IPR005330">
    <property type="entry name" value="MHYT_dom"/>
</dbReference>
<dbReference type="FunFam" id="3.30.565.10:FF:000078">
    <property type="entry name" value="Two-component sensor histidine kinase"/>
    <property type="match status" value="1"/>
</dbReference>
<dbReference type="PANTHER" id="PTHR45339">
    <property type="entry name" value="HYBRID SIGNAL TRANSDUCTION HISTIDINE KINASE J"/>
    <property type="match status" value="1"/>
</dbReference>
<dbReference type="CDD" id="cd17546">
    <property type="entry name" value="REC_hyHK_CKI1_RcsC-like"/>
    <property type="match status" value="1"/>
</dbReference>
<feature type="transmembrane region" description="Helical" evidence="17">
    <location>
        <begin position="233"/>
        <end position="256"/>
    </location>
</feature>
<dbReference type="PRINTS" id="PR00344">
    <property type="entry name" value="BCTRLSENSOR"/>
</dbReference>
<feature type="modified residue" description="4-aspartylphosphate" evidence="16">
    <location>
        <position position="830"/>
    </location>
</feature>
<dbReference type="PROSITE" id="PS50113">
    <property type="entry name" value="PAC"/>
    <property type="match status" value="2"/>
</dbReference>
<evidence type="ECO:0000256" key="1">
    <source>
        <dbReference type="ARBA" id="ARBA00000085"/>
    </source>
</evidence>
<feature type="domain" description="Response regulatory" evidence="19">
    <location>
        <begin position="781"/>
        <end position="900"/>
    </location>
</feature>
<dbReference type="Proteomes" id="UP000886188">
    <property type="component" value="Unassembled WGS sequence"/>
</dbReference>
<keyword evidence="6" id="KW-0808">Transferase</keyword>
<feature type="domain" description="PAC" evidence="21">
    <location>
        <begin position="345"/>
        <end position="396"/>
    </location>
</feature>
<evidence type="ECO:0000256" key="8">
    <source>
        <dbReference type="ARBA" id="ARBA00022741"/>
    </source>
</evidence>
<keyword evidence="11 17" id="KW-1133">Transmembrane helix</keyword>
<feature type="transmembrane region" description="Helical" evidence="17">
    <location>
        <begin position="193"/>
        <end position="213"/>
    </location>
</feature>
<dbReference type="EC" id="2.7.13.3" evidence="3"/>
<dbReference type="InterPro" id="IPR013655">
    <property type="entry name" value="PAS_fold_3"/>
</dbReference>
<proteinExistence type="predicted"/>
<dbReference type="Gene3D" id="3.30.565.10">
    <property type="entry name" value="Histidine kinase-like ATPase, C-terminal domain"/>
    <property type="match status" value="1"/>
</dbReference>
<evidence type="ECO:0000256" key="2">
    <source>
        <dbReference type="ARBA" id="ARBA00004651"/>
    </source>
</evidence>
<feature type="domain" description="PAS" evidence="20">
    <location>
        <begin position="397"/>
        <end position="471"/>
    </location>
</feature>
<dbReference type="PROSITE" id="PS50112">
    <property type="entry name" value="PAS"/>
    <property type="match status" value="2"/>
</dbReference>
<dbReference type="GO" id="GO:0005886">
    <property type="term" value="C:plasma membrane"/>
    <property type="evidence" value="ECO:0007669"/>
    <property type="project" value="UniProtKB-SubCell"/>
</dbReference>
<dbReference type="InterPro" id="IPR011006">
    <property type="entry name" value="CheY-like_superfamily"/>
</dbReference>
<dbReference type="Pfam" id="PF01627">
    <property type="entry name" value="Hpt"/>
    <property type="match status" value="1"/>
</dbReference>
<dbReference type="InterPro" id="IPR036097">
    <property type="entry name" value="HisK_dim/P_sf"/>
</dbReference>
<dbReference type="FunFam" id="3.30.450.20:FF:000060">
    <property type="entry name" value="Sensor protein FixL"/>
    <property type="match status" value="1"/>
</dbReference>
<dbReference type="InterPro" id="IPR001789">
    <property type="entry name" value="Sig_transdc_resp-reg_receiver"/>
</dbReference>
<dbReference type="Gene3D" id="3.40.50.2300">
    <property type="match status" value="1"/>
</dbReference>
<evidence type="ECO:0000256" key="12">
    <source>
        <dbReference type="ARBA" id="ARBA00023012"/>
    </source>
</evidence>
<dbReference type="CDD" id="cd00082">
    <property type="entry name" value="HisKA"/>
    <property type="match status" value="1"/>
</dbReference>
<dbReference type="PROSITE" id="PS50924">
    <property type="entry name" value="MHYT"/>
    <property type="match status" value="1"/>
</dbReference>
<evidence type="ECO:0000256" key="13">
    <source>
        <dbReference type="ARBA" id="ARBA00023136"/>
    </source>
</evidence>
<feature type="transmembrane region" description="Helical" evidence="17">
    <location>
        <begin position="95"/>
        <end position="113"/>
    </location>
</feature>
<dbReference type="SUPFAM" id="SSF55785">
    <property type="entry name" value="PYP-like sensor domain (PAS domain)"/>
    <property type="match status" value="2"/>
</dbReference>
<dbReference type="InterPro" id="IPR000014">
    <property type="entry name" value="PAS"/>
</dbReference>
<accession>A0A7V1D3J0</accession>
<evidence type="ECO:0000313" key="23">
    <source>
        <dbReference type="EMBL" id="HEA19261.1"/>
    </source>
</evidence>
<evidence type="ECO:0000256" key="4">
    <source>
        <dbReference type="ARBA" id="ARBA00022475"/>
    </source>
</evidence>
<keyword evidence="7 17" id="KW-0812">Transmembrane</keyword>
<dbReference type="InterPro" id="IPR008207">
    <property type="entry name" value="Sig_transdc_His_kin_Hpt_dom"/>
</dbReference>
<evidence type="ECO:0000256" key="15">
    <source>
        <dbReference type="ARBA" id="ARBA00070616"/>
    </source>
</evidence>
<keyword evidence="8" id="KW-0547">Nucleotide-binding</keyword>
<evidence type="ECO:0000256" key="7">
    <source>
        <dbReference type="ARBA" id="ARBA00022692"/>
    </source>
</evidence>
<dbReference type="SMART" id="SM00091">
    <property type="entry name" value="PAS"/>
    <property type="match status" value="2"/>
</dbReference>
<dbReference type="InterPro" id="IPR005467">
    <property type="entry name" value="His_kinase_dom"/>
</dbReference>
<dbReference type="Pfam" id="PF02518">
    <property type="entry name" value="HATPase_c"/>
    <property type="match status" value="1"/>
</dbReference>